<evidence type="ECO:0000313" key="1">
    <source>
        <dbReference type="EMBL" id="GBN78330.1"/>
    </source>
</evidence>
<protein>
    <submittedName>
        <fullName evidence="1">Uncharacterized protein</fullName>
    </submittedName>
</protein>
<organism evidence="1 2">
    <name type="scientific">Araneus ventricosus</name>
    <name type="common">Orbweaver spider</name>
    <name type="synonym">Epeira ventricosa</name>
    <dbReference type="NCBI Taxonomy" id="182803"/>
    <lineage>
        <taxon>Eukaryota</taxon>
        <taxon>Metazoa</taxon>
        <taxon>Ecdysozoa</taxon>
        <taxon>Arthropoda</taxon>
        <taxon>Chelicerata</taxon>
        <taxon>Arachnida</taxon>
        <taxon>Araneae</taxon>
        <taxon>Araneomorphae</taxon>
        <taxon>Entelegynae</taxon>
        <taxon>Araneoidea</taxon>
        <taxon>Araneidae</taxon>
        <taxon>Araneus</taxon>
    </lineage>
</organism>
<name>A0A4Y2RTM5_ARAVE</name>
<reference evidence="1 2" key="1">
    <citation type="journal article" date="2019" name="Sci. Rep.">
        <title>Orb-weaving spider Araneus ventricosus genome elucidates the spidroin gene catalogue.</title>
        <authorList>
            <person name="Kono N."/>
            <person name="Nakamura H."/>
            <person name="Ohtoshi R."/>
            <person name="Moran D.A.P."/>
            <person name="Shinohara A."/>
            <person name="Yoshida Y."/>
            <person name="Fujiwara M."/>
            <person name="Mori M."/>
            <person name="Tomita M."/>
            <person name="Arakawa K."/>
        </authorList>
    </citation>
    <scope>NUCLEOTIDE SEQUENCE [LARGE SCALE GENOMIC DNA]</scope>
</reference>
<feature type="non-terminal residue" evidence="1">
    <location>
        <position position="1"/>
    </location>
</feature>
<proteinExistence type="predicted"/>
<accession>A0A4Y2RTM5</accession>
<keyword evidence="2" id="KW-1185">Reference proteome</keyword>
<evidence type="ECO:0000313" key="2">
    <source>
        <dbReference type="Proteomes" id="UP000499080"/>
    </source>
</evidence>
<comment type="caution">
    <text evidence="1">The sequence shown here is derived from an EMBL/GenBank/DDBJ whole genome shotgun (WGS) entry which is preliminary data.</text>
</comment>
<gene>
    <name evidence="1" type="ORF">AVEN_159829_1</name>
</gene>
<dbReference type="EMBL" id="BGPR01018130">
    <property type="protein sequence ID" value="GBN78330.1"/>
    <property type="molecule type" value="Genomic_DNA"/>
</dbReference>
<dbReference type="AlphaFoldDB" id="A0A4Y2RTM5"/>
<dbReference type="Proteomes" id="UP000499080">
    <property type="component" value="Unassembled WGS sequence"/>
</dbReference>
<sequence length="62" mass="7071">FSLYLYRQKGPLLWPRDNFSVSGQEESSFETGFLVYMGMEHIKSEVKGQTITGWCGAMFGEV</sequence>